<dbReference type="InterPro" id="IPR011075">
    <property type="entry name" value="TetR_C"/>
</dbReference>
<evidence type="ECO:0000256" key="3">
    <source>
        <dbReference type="ARBA" id="ARBA00023163"/>
    </source>
</evidence>
<dbReference type="Gene3D" id="1.10.10.60">
    <property type="entry name" value="Homeodomain-like"/>
    <property type="match status" value="1"/>
</dbReference>
<dbReference type="OrthoDB" id="9780824at2"/>
<dbReference type="InterPro" id="IPR050109">
    <property type="entry name" value="HTH-type_TetR-like_transc_reg"/>
</dbReference>
<proteinExistence type="predicted"/>
<name>A0A419SW64_9FIRM</name>
<feature type="DNA-binding region" description="H-T-H motif" evidence="4">
    <location>
        <begin position="24"/>
        <end position="43"/>
    </location>
</feature>
<sequence>MNIKKQIINATLDLIERHGLKNLRVDEIAASAGISKRTLYRYFPSKKALISFIVIEKQKYIISQIEKIFEKPNDEISKYEKLITFVTKEVSKVNNGLFESLKKYPELYEKIKEGQNQWRLKIEKLIEVGIKKGEISPEFEPKIVAFLLIKLANSIFDPDFYINNKVTFKEVSDNLKRMVLKGIVKRD</sequence>
<dbReference type="PANTHER" id="PTHR30328">
    <property type="entry name" value="TRANSCRIPTIONAL REPRESSOR"/>
    <property type="match status" value="1"/>
</dbReference>
<dbReference type="Pfam" id="PF16925">
    <property type="entry name" value="TetR_C_13"/>
    <property type="match status" value="1"/>
</dbReference>
<gene>
    <name evidence="6" type="ORF">BET03_05335</name>
</gene>
<evidence type="ECO:0000259" key="5">
    <source>
        <dbReference type="PROSITE" id="PS50977"/>
    </source>
</evidence>
<keyword evidence="2 4" id="KW-0238">DNA-binding</keyword>
<dbReference type="SUPFAM" id="SSF46689">
    <property type="entry name" value="Homeodomain-like"/>
    <property type="match status" value="1"/>
</dbReference>
<dbReference type="Pfam" id="PF00440">
    <property type="entry name" value="TetR_N"/>
    <property type="match status" value="1"/>
</dbReference>
<dbReference type="GO" id="GO:0003677">
    <property type="term" value="F:DNA binding"/>
    <property type="evidence" value="ECO:0007669"/>
    <property type="project" value="UniProtKB-UniRule"/>
</dbReference>
<reference evidence="6 7" key="1">
    <citation type="submission" date="2016-08" db="EMBL/GenBank/DDBJ databases">
        <title>Novel Firmicutes and Novel Genomes.</title>
        <authorList>
            <person name="Poppleton D.I."/>
            <person name="Gribaldo S."/>
        </authorList>
    </citation>
    <scope>NUCLEOTIDE SEQUENCE [LARGE SCALE GENOMIC DNA]</scope>
    <source>
        <strain evidence="6 7">CTT3</strain>
    </source>
</reference>
<dbReference type="RefSeq" id="WP_120170430.1">
    <property type="nucleotide sequence ID" value="NZ_MCIB01000037.1"/>
</dbReference>
<dbReference type="InterPro" id="IPR009057">
    <property type="entry name" value="Homeodomain-like_sf"/>
</dbReference>
<dbReference type="EMBL" id="MCIB01000037">
    <property type="protein sequence ID" value="RKD29483.1"/>
    <property type="molecule type" value="Genomic_DNA"/>
</dbReference>
<comment type="caution">
    <text evidence="6">The sequence shown here is derived from an EMBL/GenBank/DDBJ whole genome shotgun (WGS) entry which is preliminary data.</text>
</comment>
<evidence type="ECO:0000313" key="7">
    <source>
        <dbReference type="Proteomes" id="UP000284177"/>
    </source>
</evidence>
<evidence type="ECO:0000313" key="6">
    <source>
        <dbReference type="EMBL" id="RKD29483.1"/>
    </source>
</evidence>
<organism evidence="6 7">
    <name type="scientific">Thermohalobacter berrensis</name>
    <dbReference type="NCBI Taxonomy" id="99594"/>
    <lineage>
        <taxon>Bacteria</taxon>
        <taxon>Bacillati</taxon>
        <taxon>Bacillota</taxon>
        <taxon>Tissierellia</taxon>
        <taxon>Tissierellales</taxon>
        <taxon>Thermohalobacteraceae</taxon>
        <taxon>Thermohalobacter</taxon>
    </lineage>
</organism>
<evidence type="ECO:0000256" key="1">
    <source>
        <dbReference type="ARBA" id="ARBA00023015"/>
    </source>
</evidence>
<dbReference type="GO" id="GO:0006355">
    <property type="term" value="P:regulation of DNA-templated transcription"/>
    <property type="evidence" value="ECO:0007669"/>
    <property type="project" value="UniProtKB-ARBA"/>
</dbReference>
<accession>A0A419SW64</accession>
<dbReference type="PRINTS" id="PR00455">
    <property type="entry name" value="HTHTETR"/>
</dbReference>
<keyword evidence="3" id="KW-0804">Transcription</keyword>
<dbReference type="InterPro" id="IPR036271">
    <property type="entry name" value="Tet_transcr_reg_TetR-rel_C_sf"/>
</dbReference>
<evidence type="ECO:0000256" key="2">
    <source>
        <dbReference type="ARBA" id="ARBA00023125"/>
    </source>
</evidence>
<dbReference type="AlphaFoldDB" id="A0A419SW64"/>
<keyword evidence="7" id="KW-1185">Reference proteome</keyword>
<feature type="domain" description="HTH tetR-type" evidence="5">
    <location>
        <begin position="1"/>
        <end position="61"/>
    </location>
</feature>
<evidence type="ECO:0000256" key="4">
    <source>
        <dbReference type="PROSITE-ProRule" id="PRU00335"/>
    </source>
</evidence>
<protein>
    <recommendedName>
        <fullName evidence="5">HTH tetR-type domain-containing protein</fullName>
    </recommendedName>
</protein>
<dbReference type="SUPFAM" id="SSF48498">
    <property type="entry name" value="Tetracyclin repressor-like, C-terminal domain"/>
    <property type="match status" value="1"/>
</dbReference>
<keyword evidence="1" id="KW-0805">Transcription regulation</keyword>
<dbReference type="Gene3D" id="1.10.357.10">
    <property type="entry name" value="Tetracycline Repressor, domain 2"/>
    <property type="match status" value="1"/>
</dbReference>
<dbReference type="PANTHER" id="PTHR30328:SF54">
    <property type="entry name" value="HTH-TYPE TRANSCRIPTIONAL REPRESSOR SCO4008"/>
    <property type="match status" value="1"/>
</dbReference>
<dbReference type="Proteomes" id="UP000284177">
    <property type="component" value="Unassembled WGS sequence"/>
</dbReference>
<dbReference type="PROSITE" id="PS50977">
    <property type="entry name" value="HTH_TETR_2"/>
    <property type="match status" value="1"/>
</dbReference>
<dbReference type="InterPro" id="IPR001647">
    <property type="entry name" value="HTH_TetR"/>
</dbReference>